<dbReference type="EMBL" id="KZ988017">
    <property type="protein sequence ID" value="RKP13446.1"/>
    <property type="molecule type" value="Genomic_DNA"/>
</dbReference>
<feature type="compositionally biased region" description="Polar residues" evidence="1">
    <location>
        <begin position="81"/>
        <end position="93"/>
    </location>
</feature>
<evidence type="ECO:0000256" key="1">
    <source>
        <dbReference type="SAM" id="MobiDB-lite"/>
    </source>
</evidence>
<evidence type="ECO:0000313" key="3">
    <source>
        <dbReference type="Proteomes" id="UP000267251"/>
    </source>
</evidence>
<reference evidence="3" key="1">
    <citation type="journal article" date="2018" name="Nat. Microbiol.">
        <title>Leveraging single-cell genomics to expand the fungal tree of life.</title>
        <authorList>
            <person name="Ahrendt S.R."/>
            <person name="Quandt C.A."/>
            <person name="Ciobanu D."/>
            <person name="Clum A."/>
            <person name="Salamov A."/>
            <person name="Andreopoulos B."/>
            <person name="Cheng J.F."/>
            <person name="Woyke T."/>
            <person name="Pelin A."/>
            <person name="Henrissat B."/>
            <person name="Reynolds N.K."/>
            <person name="Benny G.L."/>
            <person name="Smith M.E."/>
            <person name="James T.Y."/>
            <person name="Grigoriev I.V."/>
        </authorList>
    </citation>
    <scope>NUCLEOTIDE SEQUENCE [LARGE SCALE GENOMIC DNA]</scope>
</reference>
<gene>
    <name evidence="2" type="ORF">BJ684DRAFT_20061</name>
</gene>
<sequence>MSKSVGQDQPDKLVQARRAFEAADFDLAHDLLTDLCRQWPNDQALARNLHTTAQLRHGSSGQEEIQDEKKLSLLSNKSLSQNTTESKDSSQILSPPDPVERYNSALMARCAGQLTDALRLLKPLVEPDDPRGSEKDGRRRKVEGMAERQGRRLWLDLLLTFGDRQGAAQFIHQHRHLHQGDSAWWELEQRAHLSLEDLGEEGDSAHPTACFSRARLALEAGDPLGAMDLVELSEVPGTGWAMHANIACINAHRNKHALAEWTLNIAAVKLKEEAGEGSILSKSASFLPPSPPSSPVARALLEASFTITYHQGLLAHRKGQWIAAWRRLTVCALHERFLHSPYYWMRLGETLVRRRESLGARPGYDVQPDVDPLDPAGPYTEMEERMALDHLLPHLRDVPQGDAYISRFSVHFSPSLPKVTFLTSRKLLLLALLAFRKAQMIHRELPVKAPFFLENLTSGICRSLYLLAIATWDEGEKHSESLSSDHIIEASTLADTTFATLSSQISKEWERDPIPARSGTSQAVAEGIRNSLAFTTTSAHHYRSKPSEIFRFLKDLRPHTYPSPHPPSQHAMVPTQKLLDQMDDLQVANYLWWVFSLHHLVGFPKGHPAESSILRVVSQCMRHVSPEQRSLLTPWYAIFLHQART</sequence>
<dbReference type="AlphaFoldDB" id="A0A4P9Y3F9"/>
<accession>A0A4P9Y3F9</accession>
<feature type="region of interest" description="Disordered" evidence="1">
    <location>
        <begin position="123"/>
        <end position="145"/>
    </location>
</feature>
<evidence type="ECO:0000313" key="2">
    <source>
        <dbReference type="EMBL" id="RKP13446.1"/>
    </source>
</evidence>
<keyword evidence="3" id="KW-1185">Reference proteome</keyword>
<feature type="region of interest" description="Disordered" evidence="1">
    <location>
        <begin position="79"/>
        <end position="99"/>
    </location>
</feature>
<feature type="compositionally biased region" description="Basic and acidic residues" evidence="1">
    <location>
        <begin position="128"/>
        <end position="145"/>
    </location>
</feature>
<dbReference type="Proteomes" id="UP000267251">
    <property type="component" value="Unassembled WGS sequence"/>
</dbReference>
<dbReference type="OrthoDB" id="10457716at2759"/>
<name>A0A4P9Y3F9_9FUNG</name>
<organism evidence="2 3">
    <name type="scientific">Piptocephalis cylindrospora</name>
    <dbReference type="NCBI Taxonomy" id="1907219"/>
    <lineage>
        <taxon>Eukaryota</taxon>
        <taxon>Fungi</taxon>
        <taxon>Fungi incertae sedis</taxon>
        <taxon>Zoopagomycota</taxon>
        <taxon>Zoopagomycotina</taxon>
        <taxon>Zoopagomycetes</taxon>
        <taxon>Zoopagales</taxon>
        <taxon>Piptocephalidaceae</taxon>
        <taxon>Piptocephalis</taxon>
    </lineage>
</organism>
<proteinExistence type="predicted"/>
<protein>
    <submittedName>
        <fullName evidence="2">Uncharacterized protein</fullName>
    </submittedName>
</protein>